<evidence type="ECO:0000256" key="1">
    <source>
        <dbReference type="ARBA" id="ARBA00001974"/>
    </source>
</evidence>
<dbReference type="KEGG" id="abae:CL176_06560"/>
<keyword evidence="3" id="KW-0274">FAD</keyword>
<evidence type="ECO:0000313" key="6">
    <source>
        <dbReference type="EMBL" id="AXY25687.1"/>
    </source>
</evidence>
<keyword evidence="4" id="KW-0560">Oxidoreductase</keyword>
<reference evidence="6 7" key="1">
    <citation type="submission" date="2017-09" db="EMBL/GenBank/DDBJ databases">
        <title>Complete genome sequence of Oxytococcus suis strain ZY16052.</title>
        <authorList>
            <person name="Li F."/>
        </authorList>
    </citation>
    <scope>NUCLEOTIDE SEQUENCE [LARGE SCALE GENOMIC DNA]</scope>
    <source>
        <strain evidence="6 7">ZY16052</strain>
    </source>
</reference>
<protein>
    <submittedName>
        <fullName evidence="6">FAD-binding dehydrogenase</fullName>
    </submittedName>
</protein>
<dbReference type="InterPro" id="IPR027477">
    <property type="entry name" value="Succ_DH/fumarate_Rdtase_cat_sf"/>
</dbReference>
<accession>A0A347WKT0</accession>
<dbReference type="GO" id="GO:0033765">
    <property type="term" value="F:steroid dehydrogenase activity, acting on the CH-CH group of donors"/>
    <property type="evidence" value="ECO:0007669"/>
    <property type="project" value="UniProtKB-ARBA"/>
</dbReference>
<dbReference type="Gene3D" id="3.50.50.60">
    <property type="entry name" value="FAD/NAD(P)-binding domain"/>
    <property type="match status" value="1"/>
</dbReference>
<proteinExistence type="predicted"/>
<dbReference type="Pfam" id="PF00890">
    <property type="entry name" value="FAD_binding_2"/>
    <property type="match status" value="1"/>
</dbReference>
<dbReference type="SUPFAM" id="SSF56425">
    <property type="entry name" value="Succinate dehydrogenase/fumarate reductase flavoprotein, catalytic domain"/>
    <property type="match status" value="1"/>
</dbReference>
<sequence length="483" mass="52656">MTEAYYDVVVVGSGASGMAAAVQAIDDGLSVLLLEKGRTIGGSSNYTEGMFAIGSNMQKEAGIEISKAQMLEEEMHYSNYRADSSIWEKYIDNSAATVNWLQEHGVEFDRVQGMGAGVKSWHIYKGFGDTVIVDTLLPYLESKGATILTQHAGCKIHKDNDGKVYAIDVKDVVTDKIKHIETKAVVLATGGYLDNPEMVKDYTHYDTERLIPVSCGKDTGDGLRMGWEVGGKETGMGTLMLFGGYLDDPNRPAYELMRSQMCVAAGQQPLFWVNERGNRFVNEEVIYNFSQAGNALYTQEKVYSILDQGVIDLMATDGNFMGLGVYIERGDKMDELQVEIESAVKAKKPYLRVADSIEDLAEQINVPVENLVAAVERYNKDAEAGEDSQFGKPAEYMVPLSTGPFYAFELSVGSFCSMGGLKINNNNEVLNEDGVQIPGLYAVGNDASGLVGDTYGPDKPGSCVGYAFYSGRNAALNIKEYVG</sequence>
<feature type="domain" description="FAD-dependent oxidoreductase 2 FAD-binding" evidence="5">
    <location>
        <begin position="7"/>
        <end position="452"/>
    </location>
</feature>
<evidence type="ECO:0000259" key="5">
    <source>
        <dbReference type="Pfam" id="PF00890"/>
    </source>
</evidence>
<keyword evidence="7" id="KW-1185">Reference proteome</keyword>
<evidence type="ECO:0000256" key="2">
    <source>
        <dbReference type="ARBA" id="ARBA00022630"/>
    </source>
</evidence>
<comment type="cofactor">
    <cofactor evidence="1">
        <name>FAD</name>
        <dbReference type="ChEBI" id="CHEBI:57692"/>
    </cofactor>
</comment>
<dbReference type="PANTHER" id="PTHR43400">
    <property type="entry name" value="FUMARATE REDUCTASE"/>
    <property type="match status" value="1"/>
</dbReference>
<dbReference type="EMBL" id="CP023434">
    <property type="protein sequence ID" value="AXY25687.1"/>
    <property type="molecule type" value="Genomic_DNA"/>
</dbReference>
<gene>
    <name evidence="6" type="ORF">CL176_06560</name>
</gene>
<dbReference type="OrthoDB" id="9806724at2"/>
<dbReference type="SUPFAM" id="SSF51905">
    <property type="entry name" value="FAD/NAD(P)-binding domain"/>
    <property type="match status" value="1"/>
</dbReference>
<organism evidence="6 7">
    <name type="scientific">Suicoccus acidiformans</name>
    <dbReference type="NCBI Taxonomy" id="2036206"/>
    <lineage>
        <taxon>Bacteria</taxon>
        <taxon>Bacillati</taxon>
        <taxon>Bacillota</taxon>
        <taxon>Bacilli</taxon>
        <taxon>Lactobacillales</taxon>
        <taxon>Aerococcaceae</taxon>
        <taxon>Suicoccus</taxon>
    </lineage>
</organism>
<evidence type="ECO:0000256" key="4">
    <source>
        <dbReference type="ARBA" id="ARBA00023002"/>
    </source>
</evidence>
<dbReference type="Proteomes" id="UP000263232">
    <property type="component" value="Chromosome"/>
</dbReference>
<dbReference type="PRINTS" id="PR00411">
    <property type="entry name" value="PNDRDTASEI"/>
</dbReference>
<name>A0A347WKT0_9LACT</name>
<evidence type="ECO:0000256" key="3">
    <source>
        <dbReference type="ARBA" id="ARBA00022827"/>
    </source>
</evidence>
<dbReference type="RefSeq" id="WP_118990589.1">
    <property type="nucleotide sequence ID" value="NZ_CP023434.1"/>
</dbReference>
<dbReference type="InterPro" id="IPR003953">
    <property type="entry name" value="FAD-dep_OxRdtase_2_FAD-bd"/>
</dbReference>
<evidence type="ECO:0000313" key="7">
    <source>
        <dbReference type="Proteomes" id="UP000263232"/>
    </source>
</evidence>
<dbReference type="PANTHER" id="PTHR43400:SF10">
    <property type="entry name" value="3-OXOSTEROID 1-DEHYDROGENASE"/>
    <property type="match status" value="1"/>
</dbReference>
<dbReference type="GO" id="GO:0008202">
    <property type="term" value="P:steroid metabolic process"/>
    <property type="evidence" value="ECO:0007669"/>
    <property type="project" value="UniProtKB-ARBA"/>
</dbReference>
<dbReference type="AlphaFoldDB" id="A0A347WKT0"/>
<dbReference type="InterPro" id="IPR036188">
    <property type="entry name" value="FAD/NAD-bd_sf"/>
</dbReference>
<keyword evidence="2" id="KW-0285">Flavoprotein</keyword>
<dbReference type="Gene3D" id="3.90.700.10">
    <property type="entry name" value="Succinate dehydrogenase/fumarate reductase flavoprotein, catalytic domain"/>
    <property type="match status" value="1"/>
</dbReference>
<dbReference type="InterPro" id="IPR050315">
    <property type="entry name" value="FAD-oxidoreductase_2"/>
</dbReference>